<gene>
    <name evidence="2" type="ORF">PROFUN_14476</name>
</gene>
<dbReference type="STRING" id="1890364.A0A2P6N000"/>
<keyword evidence="3" id="KW-1185">Reference proteome</keyword>
<dbReference type="SUPFAM" id="SSF56317">
    <property type="entry name" value="Carbon-nitrogen hydrolase"/>
    <property type="match status" value="1"/>
</dbReference>
<dbReference type="PANTHER" id="PTHR11750:SF26">
    <property type="entry name" value="PROTEIN N-TERMINAL AMIDASE"/>
    <property type="match status" value="1"/>
</dbReference>
<reference evidence="2 3" key="1">
    <citation type="journal article" date="2018" name="Genome Biol. Evol.">
        <title>Multiple Roots of Fruiting Body Formation in Amoebozoa.</title>
        <authorList>
            <person name="Hillmann F."/>
            <person name="Forbes G."/>
            <person name="Novohradska S."/>
            <person name="Ferling I."/>
            <person name="Riege K."/>
            <person name="Groth M."/>
            <person name="Westermann M."/>
            <person name="Marz M."/>
            <person name="Spaller T."/>
            <person name="Winckler T."/>
            <person name="Schaap P."/>
            <person name="Glockner G."/>
        </authorList>
    </citation>
    <scope>NUCLEOTIDE SEQUENCE [LARGE SCALE GENOMIC DNA]</scope>
    <source>
        <strain evidence="2 3">Jena</strain>
    </source>
</reference>
<dbReference type="Pfam" id="PF00795">
    <property type="entry name" value="CN_hydrolase"/>
    <property type="match status" value="1"/>
</dbReference>
<name>A0A2P6N000_9EUKA</name>
<dbReference type="InterPro" id="IPR003010">
    <property type="entry name" value="C-N_Hydrolase"/>
</dbReference>
<dbReference type="AlphaFoldDB" id="A0A2P6N000"/>
<dbReference type="InterPro" id="IPR039703">
    <property type="entry name" value="Nta1"/>
</dbReference>
<evidence type="ECO:0000313" key="2">
    <source>
        <dbReference type="EMBL" id="PRP77264.1"/>
    </source>
</evidence>
<dbReference type="EMBL" id="MDYQ01000271">
    <property type="protein sequence ID" value="PRP77264.1"/>
    <property type="molecule type" value="Genomic_DNA"/>
</dbReference>
<dbReference type="Proteomes" id="UP000241769">
    <property type="component" value="Unassembled WGS sequence"/>
</dbReference>
<feature type="domain" description="CN hydrolase" evidence="1">
    <location>
        <begin position="38"/>
        <end position="302"/>
    </location>
</feature>
<accession>A0A2P6N000</accession>
<sequence>MIVTTIETLQETVIVSCAPYSKYSVIRSRRLGYNPWRSNVFLNLLLKRDSMLSVQENMDKALQLLRSSIRRGHIDLIVLPELAFTGYLFDDKDDIRELMESNDGPTFQWCTRVAAEFGCMVAAGYPLKTKDEKWYNAMCLVSKEGREVITYSKHFLYEPDYRWAEEGPGFVVADIPELGGKVGFGICMDVNPKDFVDSTLYEFAHFHKSSGTFLLIMLCNWVDADPEDKDDSAISTQAYWCSRLKPLLHERVKAVFCNRVGREKDTTFVGGSCVLNLETYPKSIVGCMKKREEGVLVVNVDRT</sequence>
<dbReference type="PROSITE" id="PS50263">
    <property type="entry name" value="CN_HYDROLASE"/>
    <property type="match status" value="1"/>
</dbReference>
<dbReference type="PANTHER" id="PTHR11750">
    <property type="entry name" value="PROTEIN N-TERMINAL AMIDASE"/>
    <property type="match status" value="1"/>
</dbReference>
<evidence type="ECO:0000313" key="3">
    <source>
        <dbReference type="Proteomes" id="UP000241769"/>
    </source>
</evidence>
<dbReference type="OrthoDB" id="201515at2759"/>
<dbReference type="InParanoid" id="A0A2P6N000"/>
<organism evidence="2 3">
    <name type="scientific">Planoprotostelium fungivorum</name>
    <dbReference type="NCBI Taxonomy" id="1890364"/>
    <lineage>
        <taxon>Eukaryota</taxon>
        <taxon>Amoebozoa</taxon>
        <taxon>Evosea</taxon>
        <taxon>Variosea</taxon>
        <taxon>Cavosteliida</taxon>
        <taxon>Cavosteliaceae</taxon>
        <taxon>Planoprotostelium</taxon>
    </lineage>
</organism>
<proteinExistence type="predicted"/>
<dbReference type="GO" id="GO:0008418">
    <property type="term" value="F:protein-N-terminal asparagine amidohydrolase activity"/>
    <property type="evidence" value="ECO:0007669"/>
    <property type="project" value="InterPro"/>
</dbReference>
<dbReference type="InterPro" id="IPR036526">
    <property type="entry name" value="C-N_Hydrolase_sf"/>
</dbReference>
<dbReference type="Gene3D" id="3.60.110.10">
    <property type="entry name" value="Carbon-nitrogen hydrolase"/>
    <property type="match status" value="1"/>
</dbReference>
<dbReference type="GO" id="GO:0030163">
    <property type="term" value="P:protein catabolic process"/>
    <property type="evidence" value="ECO:0007669"/>
    <property type="project" value="TreeGrafter"/>
</dbReference>
<evidence type="ECO:0000259" key="1">
    <source>
        <dbReference type="PROSITE" id="PS50263"/>
    </source>
</evidence>
<protein>
    <submittedName>
        <fullName evidence="2">Hydrolase, carbon-nitrogen family protein</fullName>
    </submittedName>
</protein>
<keyword evidence="2" id="KW-0378">Hydrolase</keyword>
<comment type="caution">
    <text evidence="2">The sequence shown here is derived from an EMBL/GenBank/DDBJ whole genome shotgun (WGS) entry which is preliminary data.</text>
</comment>
<dbReference type="GO" id="GO:0070773">
    <property type="term" value="F:protein-N-terminal glutamine amidohydrolase activity"/>
    <property type="evidence" value="ECO:0007669"/>
    <property type="project" value="InterPro"/>
</dbReference>